<comment type="caution">
    <text evidence="1">The sequence shown here is derived from an EMBL/GenBank/DDBJ whole genome shotgun (WGS) entry which is preliminary data.</text>
</comment>
<dbReference type="EMBL" id="LLXE01000675">
    <property type="protein sequence ID" value="KUM55716.1"/>
    <property type="molecule type" value="Genomic_DNA"/>
</dbReference>
<reference evidence="1 2" key="1">
    <citation type="submission" date="2015-10" db="EMBL/GenBank/DDBJ databases">
        <title>Genome sequencing of Penicillium freii.</title>
        <authorList>
            <person name="Nguyen H.D."/>
            <person name="Visagie C.M."/>
            <person name="Seifert K.A."/>
        </authorList>
    </citation>
    <scope>NUCLEOTIDE SEQUENCE [LARGE SCALE GENOMIC DNA]</scope>
    <source>
        <strain evidence="1 2">DAOM 242723</strain>
    </source>
</reference>
<gene>
    <name evidence="1" type="ORF">ACN42_g11530</name>
</gene>
<accession>A0A124GPQ3</accession>
<keyword evidence="2" id="KW-1185">Reference proteome</keyword>
<protein>
    <submittedName>
        <fullName evidence="1">Uncharacterized protein</fullName>
    </submittedName>
</protein>
<dbReference type="AlphaFoldDB" id="A0A124GPQ3"/>
<feature type="non-terminal residue" evidence="1">
    <location>
        <position position="1"/>
    </location>
</feature>
<sequence length="19" mass="2480">YFSFSFFFFFYFPDVKESQ</sequence>
<evidence type="ECO:0000313" key="2">
    <source>
        <dbReference type="Proteomes" id="UP000055045"/>
    </source>
</evidence>
<evidence type="ECO:0000313" key="1">
    <source>
        <dbReference type="EMBL" id="KUM55716.1"/>
    </source>
</evidence>
<name>A0A124GPQ3_PENFR</name>
<organism evidence="1 2">
    <name type="scientific">Penicillium freii</name>
    <dbReference type="NCBI Taxonomy" id="48697"/>
    <lineage>
        <taxon>Eukaryota</taxon>
        <taxon>Fungi</taxon>
        <taxon>Dikarya</taxon>
        <taxon>Ascomycota</taxon>
        <taxon>Pezizomycotina</taxon>
        <taxon>Eurotiomycetes</taxon>
        <taxon>Eurotiomycetidae</taxon>
        <taxon>Eurotiales</taxon>
        <taxon>Aspergillaceae</taxon>
        <taxon>Penicillium</taxon>
    </lineage>
</organism>
<proteinExistence type="predicted"/>
<dbReference type="Proteomes" id="UP000055045">
    <property type="component" value="Unassembled WGS sequence"/>
</dbReference>